<protein>
    <submittedName>
        <fullName evidence="1">Uncharacterized protein</fullName>
    </submittedName>
</protein>
<dbReference type="InParanoid" id="A0A0C3DRL6"/>
<proteinExistence type="predicted"/>
<gene>
    <name evidence="1" type="ORF">SCLCIDRAFT_1218575</name>
</gene>
<dbReference type="AlphaFoldDB" id="A0A0C3DRL6"/>
<organism evidence="1 2">
    <name type="scientific">Scleroderma citrinum Foug A</name>
    <dbReference type="NCBI Taxonomy" id="1036808"/>
    <lineage>
        <taxon>Eukaryota</taxon>
        <taxon>Fungi</taxon>
        <taxon>Dikarya</taxon>
        <taxon>Basidiomycota</taxon>
        <taxon>Agaricomycotina</taxon>
        <taxon>Agaricomycetes</taxon>
        <taxon>Agaricomycetidae</taxon>
        <taxon>Boletales</taxon>
        <taxon>Sclerodermatineae</taxon>
        <taxon>Sclerodermataceae</taxon>
        <taxon>Scleroderma</taxon>
    </lineage>
</organism>
<dbReference type="HOGENOM" id="CLU_001324_7_2_1"/>
<reference evidence="2" key="2">
    <citation type="submission" date="2015-01" db="EMBL/GenBank/DDBJ databases">
        <title>Evolutionary Origins and Diversification of the Mycorrhizal Mutualists.</title>
        <authorList>
            <consortium name="DOE Joint Genome Institute"/>
            <consortium name="Mycorrhizal Genomics Consortium"/>
            <person name="Kohler A."/>
            <person name="Kuo A."/>
            <person name="Nagy L.G."/>
            <person name="Floudas D."/>
            <person name="Copeland A."/>
            <person name="Barry K.W."/>
            <person name="Cichocki N."/>
            <person name="Veneault-Fourrey C."/>
            <person name="LaButti K."/>
            <person name="Lindquist E.A."/>
            <person name="Lipzen A."/>
            <person name="Lundell T."/>
            <person name="Morin E."/>
            <person name="Murat C."/>
            <person name="Riley R."/>
            <person name="Ohm R."/>
            <person name="Sun H."/>
            <person name="Tunlid A."/>
            <person name="Henrissat B."/>
            <person name="Grigoriev I.V."/>
            <person name="Hibbett D.S."/>
            <person name="Martin F."/>
        </authorList>
    </citation>
    <scope>NUCLEOTIDE SEQUENCE [LARGE SCALE GENOMIC DNA]</scope>
    <source>
        <strain evidence="2">Foug A</strain>
    </source>
</reference>
<evidence type="ECO:0000313" key="1">
    <source>
        <dbReference type="EMBL" id="KIM58611.1"/>
    </source>
</evidence>
<accession>A0A0C3DRL6</accession>
<reference evidence="1 2" key="1">
    <citation type="submission" date="2014-04" db="EMBL/GenBank/DDBJ databases">
        <authorList>
            <consortium name="DOE Joint Genome Institute"/>
            <person name="Kuo A."/>
            <person name="Kohler A."/>
            <person name="Nagy L.G."/>
            <person name="Floudas D."/>
            <person name="Copeland A."/>
            <person name="Barry K.W."/>
            <person name="Cichocki N."/>
            <person name="Veneault-Fourrey C."/>
            <person name="LaButti K."/>
            <person name="Lindquist E.A."/>
            <person name="Lipzen A."/>
            <person name="Lundell T."/>
            <person name="Morin E."/>
            <person name="Murat C."/>
            <person name="Sun H."/>
            <person name="Tunlid A."/>
            <person name="Henrissat B."/>
            <person name="Grigoriev I.V."/>
            <person name="Hibbett D.S."/>
            <person name="Martin F."/>
            <person name="Nordberg H.P."/>
            <person name="Cantor M.N."/>
            <person name="Hua S.X."/>
        </authorList>
    </citation>
    <scope>NUCLEOTIDE SEQUENCE [LARGE SCALE GENOMIC DNA]</scope>
    <source>
        <strain evidence="1 2">Foug A</strain>
    </source>
</reference>
<keyword evidence="2" id="KW-1185">Reference proteome</keyword>
<dbReference type="OrthoDB" id="2986975at2759"/>
<name>A0A0C3DRL6_9AGAM</name>
<dbReference type="Proteomes" id="UP000053989">
    <property type="component" value="Unassembled WGS sequence"/>
</dbReference>
<dbReference type="EMBL" id="KN822084">
    <property type="protein sequence ID" value="KIM58611.1"/>
    <property type="molecule type" value="Genomic_DNA"/>
</dbReference>
<sequence>MSIVRLQLQQHRQFPVTLAYAFTDYRSQGQTIPHSTHRGLSLFNLYVALSRSSGRSTVRLLRDFDAKLFLAAHSAELIVEDDRLRELDTETKKQWELMGRGPTALTHR</sequence>
<evidence type="ECO:0000313" key="2">
    <source>
        <dbReference type="Proteomes" id="UP000053989"/>
    </source>
</evidence>